<reference evidence="1 2" key="1">
    <citation type="submission" date="2019-12" db="EMBL/GenBank/DDBJ databases">
        <authorList>
            <person name="Alioto T."/>
            <person name="Alioto T."/>
            <person name="Gomez Garrido J."/>
        </authorList>
    </citation>
    <scope>NUCLEOTIDE SEQUENCE [LARGE SCALE GENOMIC DNA]</scope>
</reference>
<dbReference type="Proteomes" id="UP000594638">
    <property type="component" value="Unassembled WGS sequence"/>
</dbReference>
<proteinExistence type="predicted"/>
<dbReference type="EMBL" id="CACTIH010005584">
    <property type="protein sequence ID" value="CAA2998213.1"/>
    <property type="molecule type" value="Genomic_DNA"/>
</dbReference>
<name>A0A8S0SZF2_OLEEU</name>
<dbReference type="AlphaFoldDB" id="A0A8S0SZF2"/>
<dbReference type="Gramene" id="OE9A102749T1">
    <property type="protein sequence ID" value="OE9A102749C1"/>
    <property type="gene ID" value="OE9A102749"/>
</dbReference>
<feature type="non-terminal residue" evidence="1">
    <location>
        <position position="69"/>
    </location>
</feature>
<comment type="caution">
    <text evidence="1">The sequence shown here is derived from an EMBL/GenBank/DDBJ whole genome shotgun (WGS) entry which is preliminary data.</text>
</comment>
<organism evidence="1 2">
    <name type="scientific">Olea europaea subsp. europaea</name>
    <dbReference type="NCBI Taxonomy" id="158383"/>
    <lineage>
        <taxon>Eukaryota</taxon>
        <taxon>Viridiplantae</taxon>
        <taxon>Streptophyta</taxon>
        <taxon>Embryophyta</taxon>
        <taxon>Tracheophyta</taxon>
        <taxon>Spermatophyta</taxon>
        <taxon>Magnoliopsida</taxon>
        <taxon>eudicotyledons</taxon>
        <taxon>Gunneridae</taxon>
        <taxon>Pentapetalae</taxon>
        <taxon>asterids</taxon>
        <taxon>lamiids</taxon>
        <taxon>Lamiales</taxon>
        <taxon>Oleaceae</taxon>
        <taxon>Oleeae</taxon>
        <taxon>Olea</taxon>
    </lineage>
</organism>
<sequence length="69" mass="7533">MFGTRLGRLRDAAWFSGISRQCPGCIVAIAGIQPDFQAFVGSFWDTVSNPCPGRGRDASHVQDASWTRC</sequence>
<gene>
    <name evidence="1" type="ORF">OLEA9_A102749</name>
</gene>
<accession>A0A8S0SZF2</accession>
<protein>
    <submittedName>
        <fullName evidence="1">Uncharacterized protein</fullName>
    </submittedName>
</protein>
<evidence type="ECO:0000313" key="2">
    <source>
        <dbReference type="Proteomes" id="UP000594638"/>
    </source>
</evidence>
<evidence type="ECO:0000313" key="1">
    <source>
        <dbReference type="EMBL" id="CAA2998213.1"/>
    </source>
</evidence>
<keyword evidence="2" id="KW-1185">Reference proteome</keyword>